<dbReference type="InterPro" id="IPR039164">
    <property type="entry name" value="UBR1-like"/>
</dbReference>
<reference evidence="12 13" key="1">
    <citation type="submission" date="2016-05" db="EMBL/GenBank/DDBJ databases">
        <title>Comparative genomics of biotechnologically important yeasts.</title>
        <authorList>
            <consortium name="DOE Joint Genome Institute"/>
            <person name="Riley R."/>
            <person name="Haridas S."/>
            <person name="Wolfe K.H."/>
            <person name="Lopes M.R."/>
            <person name="Hittinger C.T."/>
            <person name="Goker M."/>
            <person name="Salamov A."/>
            <person name="Wisecaver J."/>
            <person name="Long T.M."/>
            <person name="Aerts A.L."/>
            <person name="Barry K."/>
            <person name="Choi C."/>
            <person name="Clum A."/>
            <person name="Coughlan A.Y."/>
            <person name="Deshpande S."/>
            <person name="Douglass A.P."/>
            <person name="Hanson S.J."/>
            <person name="Klenk H.-P."/>
            <person name="LaButti K."/>
            <person name="Lapidus A."/>
            <person name="Lindquist E."/>
            <person name="Lipzen A."/>
            <person name="Meier-kolthoff J.P."/>
            <person name="Ohm R.A."/>
            <person name="Otillar R.P."/>
            <person name="Pangilinan J."/>
            <person name="Peng Y."/>
            <person name="Rokas A."/>
            <person name="Rosa C.A."/>
            <person name="Scheuner C."/>
            <person name="Sibirny A.A."/>
            <person name="Slot J.C."/>
            <person name="Stielow J.B."/>
            <person name="Sun H."/>
            <person name="Kurtzman C.P."/>
            <person name="Blackwell M."/>
            <person name="Grigoriev I.V."/>
            <person name="Jeffries T.W."/>
        </authorList>
    </citation>
    <scope>NUCLEOTIDE SEQUENCE [LARGE SCALE GENOMIC DNA]</scope>
    <source>
        <strain evidence="12 13">NRRL YB-4993</strain>
    </source>
</reference>
<dbReference type="STRING" id="869754.A0A1A0HE23"/>
<comment type="pathway">
    <text evidence="2 10">Protein modification; protein ubiquitination.</text>
</comment>
<evidence type="ECO:0000256" key="6">
    <source>
        <dbReference type="ARBA" id="ARBA00022786"/>
    </source>
</evidence>
<evidence type="ECO:0000256" key="3">
    <source>
        <dbReference type="ARBA" id="ARBA00022679"/>
    </source>
</evidence>
<dbReference type="InterPro" id="IPR036390">
    <property type="entry name" value="WH_DNA-bd_sf"/>
</dbReference>
<accession>A0A1A0HE23</accession>
<evidence type="ECO:0000256" key="9">
    <source>
        <dbReference type="PROSITE-ProRule" id="PRU00508"/>
    </source>
</evidence>
<comment type="caution">
    <text evidence="12">The sequence shown here is derived from an EMBL/GenBank/DDBJ whole genome shotgun (WGS) entry which is preliminary data.</text>
</comment>
<dbReference type="Proteomes" id="UP000092555">
    <property type="component" value="Unassembled WGS sequence"/>
</dbReference>
<dbReference type="Gene3D" id="1.10.10.2670">
    <property type="entry name" value="E3 ubiquitin-protein ligase"/>
    <property type="match status" value="1"/>
</dbReference>
<dbReference type="GO" id="GO:0008270">
    <property type="term" value="F:zinc ion binding"/>
    <property type="evidence" value="ECO:0007669"/>
    <property type="project" value="UniProtKB-UniRule"/>
</dbReference>
<keyword evidence="6 10" id="KW-0833">Ubl conjugation pathway</keyword>
<dbReference type="Pfam" id="PF18995">
    <property type="entry name" value="PRT6_C"/>
    <property type="match status" value="1"/>
</dbReference>
<protein>
    <recommendedName>
        <fullName evidence="10">E3 ubiquitin-protein ligase</fullName>
        <ecNumber evidence="10">2.3.2.27</ecNumber>
    </recommendedName>
</protein>
<name>A0A1A0HE23_9ASCO</name>
<dbReference type="InterPro" id="IPR055194">
    <property type="entry name" value="UBR1-like_WH"/>
</dbReference>
<evidence type="ECO:0000256" key="10">
    <source>
        <dbReference type="RuleBase" id="RU366018"/>
    </source>
</evidence>
<evidence type="ECO:0000313" key="12">
    <source>
        <dbReference type="EMBL" id="OBA22230.1"/>
    </source>
</evidence>
<comment type="function">
    <text evidence="10">Ubiquitin ligase protein which is a component of the N-end rule pathway. Recognizes and binds to proteins bearing specific N-terminal residues that are destabilizing according to the N-end rule, leading to their ubiquitination and subsequent degradation.</text>
</comment>
<dbReference type="GO" id="GO:0061630">
    <property type="term" value="F:ubiquitin protein ligase activity"/>
    <property type="evidence" value="ECO:0007669"/>
    <property type="project" value="UniProtKB-UniRule"/>
</dbReference>
<keyword evidence="7 10" id="KW-0862">Zinc</keyword>
<dbReference type="SMART" id="SM00396">
    <property type="entry name" value="ZnF_UBR1"/>
    <property type="match status" value="1"/>
</dbReference>
<evidence type="ECO:0000256" key="1">
    <source>
        <dbReference type="ARBA" id="ARBA00000900"/>
    </source>
</evidence>
<dbReference type="Pfam" id="PF02207">
    <property type="entry name" value="zf-UBR"/>
    <property type="match status" value="1"/>
</dbReference>
<feature type="zinc finger region" description="UBR-type" evidence="9">
    <location>
        <begin position="102"/>
        <end position="175"/>
    </location>
</feature>
<dbReference type="EC" id="2.3.2.27" evidence="10"/>
<dbReference type="GO" id="GO:0005737">
    <property type="term" value="C:cytoplasm"/>
    <property type="evidence" value="ECO:0007669"/>
    <property type="project" value="TreeGrafter"/>
</dbReference>
<proteinExistence type="inferred from homology"/>
<dbReference type="PANTHER" id="PTHR21497:SF24">
    <property type="entry name" value="E3 UBIQUITIN-PROTEIN LIGASE UBR1"/>
    <property type="match status" value="1"/>
</dbReference>
<gene>
    <name evidence="12" type="ORF">METBIDRAFT_39490</name>
</gene>
<dbReference type="GeneID" id="30030123"/>
<evidence type="ECO:0000256" key="4">
    <source>
        <dbReference type="ARBA" id="ARBA00022723"/>
    </source>
</evidence>
<comment type="similarity">
    <text evidence="8 10">Belongs to the E3 ubiquitin-protein ligase UBR1-like family.</text>
</comment>
<comment type="catalytic activity">
    <reaction evidence="1 10">
        <text>S-ubiquitinyl-[E2 ubiquitin-conjugating enzyme]-L-cysteine + [acceptor protein]-L-lysine = [E2 ubiquitin-conjugating enzyme]-L-cysteine + N(6)-ubiquitinyl-[acceptor protein]-L-lysine.</text>
        <dbReference type="EC" id="2.3.2.27"/>
    </reaction>
</comment>
<dbReference type="GO" id="GO:0071596">
    <property type="term" value="P:ubiquitin-dependent protein catabolic process via the N-end rule pathway"/>
    <property type="evidence" value="ECO:0007669"/>
    <property type="project" value="UniProtKB-UniRule"/>
</dbReference>
<dbReference type="UniPathway" id="UPA00143"/>
<evidence type="ECO:0000259" key="11">
    <source>
        <dbReference type="PROSITE" id="PS51157"/>
    </source>
</evidence>
<keyword evidence="5 10" id="KW-0863">Zinc-finger</keyword>
<evidence type="ECO:0000256" key="8">
    <source>
        <dbReference type="ARBA" id="ARBA00046341"/>
    </source>
</evidence>
<dbReference type="GO" id="GO:0016567">
    <property type="term" value="P:protein ubiquitination"/>
    <property type="evidence" value="ECO:0007669"/>
    <property type="project" value="UniProtKB-UniRule"/>
</dbReference>
<dbReference type="PROSITE" id="PS51157">
    <property type="entry name" value="ZF_UBR"/>
    <property type="match status" value="1"/>
</dbReference>
<keyword evidence="4 10" id="KW-0479">Metal-binding</keyword>
<feature type="domain" description="UBR-type" evidence="11">
    <location>
        <begin position="102"/>
        <end position="175"/>
    </location>
</feature>
<dbReference type="InterPro" id="IPR044046">
    <property type="entry name" value="E3_ligase_UBR-like_C"/>
</dbReference>
<keyword evidence="3 10" id="KW-0808">Transferase</keyword>
<dbReference type="FunFam" id="2.10.110.30:FF:000002">
    <property type="entry name" value="Putative e3 ubiquitin-protein ligase ubr3"/>
    <property type="match status" value="1"/>
</dbReference>
<evidence type="ECO:0000313" key="13">
    <source>
        <dbReference type="Proteomes" id="UP000092555"/>
    </source>
</evidence>
<dbReference type="InterPro" id="IPR042065">
    <property type="entry name" value="E3_ELL-like"/>
</dbReference>
<dbReference type="InterPro" id="IPR003126">
    <property type="entry name" value="Znf_UBR"/>
</dbReference>
<dbReference type="Gene3D" id="2.10.110.30">
    <property type="match status" value="1"/>
</dbReference>
<evidence type="ECO:0000256" key="7">
    <source>
        <dbReference type="ARBA" id="ARBA00022833"/>
    </source>
</evidence>
<dbReference type="CDD" id="cd19672">
    <property type="entry name" value="UBR-box_UBR1_like"/>
    <property type="match status" value="1"/>
</dbReference>
<organism evidence="12 13">
    <name type="scientific">Metschnikowia bicuspidata var. bicuspidata NRRL YB-4993</name>
    <dbReference type="NCBI Taxonomy" id="869754"/>
    <lineage>
        <taxon>Eukaryota</taxon>
        <taxon>Fungi</taxon>
        <taxon>Dikarya</taxon>
        <taxon>Ascomycota</taxon>
        <taxon>Saccharomycotina</taxon>
        <taxon>Pichiomycetes</taxon>
        <taxon>Metschnikowiaceae</taxon>
        <taxon>Metschnikowia</taxon>
    </lineage>
</organism>
<evidence type="ECO:0000256" key="5">
    <source>
        <dbReference type="ARBA" id="ARBA00022771"/>
    </source>
</evidence>
<dbReference type="RefSeq" id="XP_018712726.1">
    <property type="nucleotide sequence ID" value="XM_018857147.1"/>
</dbReference>
<dbReference type="EMBL" id="LXTC01000002">
    <property type="protein sequence ID" value="OBA22230.1"/>
    <property type="molecule type" value="Genomic_DNA"/>
</dbReference>
<dbReference type="GO" id="GO:0000151">
    <property type="term" value="C:ubiquitin ligase complex"/>
    <property type="evidence" value="ECO:0007669"/>
    <property type="project" value="TreeGrafter"/>
</dbReference>
<evidence type="ECO:0000256" key="2">
    <source>
        <dbReference type="ARBA" id="ARBA00004906"/>
    </source>
</evidence>
<dbReference type="PANTHER" id="PTHR21497">
    <property type="entry name" value="UBIQUITIN LIGASE E3 ALPHA-RELATED"/>
    <property type="match status" value="1"/>
</dbReference>
<dbReference type="SUPFAM" id="SSF46785">
    <property type="entry name" value="Winged helix' DNA-binding domain"/>
    <property type="match status" value="1"/>
</dbReference>
<keyword evidence="13" id="KW-1185">Reference proteome</keyword>
<dbReference type="OrthoDB" id="26387at2759"/>
<sequence length="1891" mass="218179">MAKTFITELKRLLIDFPESCNYQFNENHKKILRKYLFQAISCDGLYLDWFFPRIFDGLNTAETIFETLDNDAQWLFLKYDEIVFNGLNGQDDHCHLAYHQNLPCARIFRRGEPIYKCLTCGFDETCALCSHCYQSEEHAGHTVHISICQRENGGVCDCGDPEAWIGHFTCKFATDSLNHTSFGSRVIPANFEEAFETTICVLLDYVIDVMSQSDLQLYPPQDLASDPAKYSDLCTLNPEKYGYEDPGDLQHGRPSEMYALIVYNDQVRHFRDAAQRIHLASKKVSEFAVMVAEQVQTHGRATVLRSRDFKLLFERQKVLSATGLASCIRNARDEFQENMCHDILVWLSNLTDREVFKTNETLKNILCHSFCCRWQPGLLRSESHGINQYVKGKLSLDLQIPNVACITSDSSSESHWNFVPSLWDVDPGLCRQCDYNQTVSEYSSRSIRGSRFQYLVYFDIRFWKSIRTVLHDFYLTSLITNLKFKKLFACQYVDIYPAVADLFLNVDGEPELNILSKLSSQLFTCPSHSTSIIAHGDVSRIFLTIFNFLRSGQVQAEAIDTENKKTISMASLKNRRWGQIFFDISYILSRGKDSELILSDNSIPMVCDILSLFQGKPVLRRETEHHVEYESTEYTAFFHAILVVYQFAEYISQSVTNLEKVQRQRISLGAIKYVVSYLLELECESETIFMENNEVDYGNNSKYMQSELIEKVEDSKVSFLHPLHSFLSWLIEFSNFSTHDQLYSIFEFAIAKVNLEKPEFGNTLWCINMIFDYPIQTVVLSSQIKSGFWVRNGFSVRSQLQLYKNTSLREQGYLRDLFLVQVFTVCSEPDTIMDVFLKKWLFHEWTTKSIGSSESCIYELSILQYIIEECLRFFMHILTEDVFLRGLSTEITTYLQIRSEIIHNLCFGPLSYSKLCSQIPEHIYSEKKFDSVLEELTTFKKPITVKDTGVYVLKEIHFAEVDPYYFNYTINKKDDAMKLLKERIKEAKNIQICDVTIDPKSRDVESFGIYRHLANFTTSSLFTEFLVRIIKYIHLEGVSKLDGLLETVLHLIHVCSLENLIDIQRWGSFLDNFLRECPNFQASLCSSLYELLTNDEYESHHAKIRAIFMTLKSNHVNLIELLQLNVPNFHEDIFDVVVNLPIGESNDERKKRIAKDRQAKLIAKFKKQQSLFSKINNVDNDCSDMDLTEEEEEEGWKFPEPHCILCQDTADDAGPFGIISYVSKSAEFRQVPFNDQFWFLKAFSDLTNLNGSEGCGGSREHYSDNWVSYMALIKRDHVIGPGFTDQELVHNKLVSLTCGHGMHFRCYMQYLTSNKSRLNQITRNNPESAEHREFLCPLCKAISNMFIPILWLANNRSLSKFLSPTPKEKGPFSSVTRESFHDKFWLLEFGRNVTQDLNSFSILTTLAKEMIGMSPSDQALQNQQQFRILLTNMFQILSLLTFPHIFKADCPRNLINSIKSTEISLRGATLQSQLVIHQLTNNNLINLRALNEFRLTSLLMKFSNCVPSQTGQVNPHVKYLSSLQTLTPEFFDSTIIYSDFFEILVSIFPAPSASVDFNSILVSCFMGSILQNLNIIIKGLVTHEFYANNSYTILDVPYSKLLTDADAQIACEVYKTLRGSISNDQHEELITNHPKFGFVFYSMLLKSVTPFLRRSAIYAYVCCANQDIDTDLSNGELEGDQICSFLKIPKMSEILRRMLIVDEKPTWEAERLMSFKNYMRSMLRREEIISPKTLEYPGLVRLVDLPDRLDEFFTDYYYLEKFHNPHLSIENPAVCMFCAEVLDAQKRSIGSPYGQCSTHFTKECISSVGIFLLPKDRCLLLLHKNGGTFYDAPYLDNHGELPAETKKSRIVRLLRLTYSDFIRNTWLQHNVPNLIVRKLDSVIDVGGWDTL</sequence>
<dbReference type="Pfam" id="PF22960">
    <property type="entry name" value="WHD_UBR1"/>
    <property type="match status" value="1"/>
</dbReference>